<keyword evidence="3" id="KW-0067">ATP-binding</keyword>
<reference evidence="5 6" key="1">
    <citation type="submission" date="2020-08" db="EMBL/GenBank/DDBJ databases">
        <title>Genomic Encyclopedia of Type Strains, Phase IV (KMG-IV): sequencing the most valuable type-strain genomes for metagenomic binning, comparative biology and taxonomic classification.</title>
        <authorList>
            <person name="Goeker M."/>
        </authorList>
    </citation>
    <scope>NUCLEOTIDE SEQUENCE [LARGE SCALE GENOMIC DNA]</scope>
    <source>
        <strain evidence="5 6">DSM 24661</strain>
    </source>
</reference>
<dbReference type="GO" id="GO:0016787">
    <property type="term" value="F:hydrolase activity"/>
    <property type="evidence" value="ECO:0007669"/>
    <property type="project" value="UniProtKB-KW"/>
</dbReference>
<keyword evidence="1" id="KW-0547">Nucleotide-binding</keyword>
<evidence type="ECO:0000256" key="3">
    <source>
        <dbReference type="ARBA" id="ARBA00022840"/>
    </source>
</evidence>
<evidence type="ECO:0000313" key="5">
    <source>
        <dbReference type="EMBL" id="MBB5336974.1"/>
    </source>
</evidence>
<dbReference type="SUPFAM" id="SSF160467">
    <property type="entry name" value="PH0987 N-terminal domain-like"/>
    <property type="match status" value="1"/>
</dbReference>
<dbReference type="NCBIfam" id="TIGR00370">
    <property type="entry name" value="5-oxoprolinase subunit PxpB"/>
    <property type="match status" value="1"/>
</dbReference>
<proteinExistence type="predicted"/>
<dbReference type="InterPro" id="IPR029000">
    <property type="entry name" value="Cyclophilin-like_dom_sf"/>
</dbReference>
<evidence type="ECO:0000259" key="4">
    <source>
        <dbReference type="SMART" id="SM00796"/>
    </source>
</evidence>
<sequence length="242" mass="26917">MDKNSYTIKPLGETALLVTFGNEINPQIHKKSQNLAMYIDKHPFPGFLEYVISYTSVAVYYNPFIAKKSYTNNKNKTVFAIISNIIDEYIEKAAKLPAAMPKTIEIPVCYGGECGPDIEYVAKYHNLSTDEVINIHTQPDYLVYMIGFCPGFPYMGGMDERIATPRRSEPRLSIPAGSIGIAGKQTGGYPISTPGGWQLIGRTPVDLFLPNADDPSLLHAGDIVKFIPISPQEYKKMEDDKL</sequence>
<organism evidence="5 6">
    <name type="scientific">Pectinatus brassicae</name>
    <dbReference type="NCBI Taxonomy" id="862415"/>
    <lineage>
        <taxon>Bacteria</taxon>
        <taxon>Bacillati</taxon>
        <taxon>Bacillota</taxon>
        <taxon>Negativicutes</taxon>
        <taxon>Selenomonadales</taxon>
        <taxon>Selenomonadaceae</taxon>
        <taxon>Pectinatus</taxon>
    </lineage>
</organism>
<dbReference type="Gene3D" id="2.40.100.10">
    <property type="entry name" value="Cyclophilin-like"/>
    <property type="match status" value="1"/>
</dbReference>
<dbReference type="RefSeq" id="WP_221300608.1">
    <property type="nucleotide sequence ID" value="NZ_JACHFH010000029.1"/>
</dbReference>
<dbReference type="EMBL" id="JACHFH010000029">
    <property type="protein sequence ID" value="MBB5336974.1"/>
    <property type="molecule type" value="Genomic_DNA"/>
</dbReference>
<dbReference type="SUPFAM" id="SSF50891">
    <property type="entry name" value="Cyclophilin-like"/>
    <property type="match status" value="1"/>
</dbReference>
<protein>
    <submittedName>
        <fullName evidence="5">Inhibitor of KinA</fullName>
    </submittedName>
</protein>
<dbReference type="GO" id="GO:0005524">
    <property type="term" value="F:ATP binding"/>
    <property type="evidence" value="ECO:0007669"/>
    <property type="project" value="UniProtKB-KW"/>
</dbReference>
<evidence type="ECO:0000256" key="2">
    <source>
        <dbReference type="ARBA" id="ARBA00022801"/>
    </source>
</evidence>
<keyword evidence="2" id="KW-0378">Hydrolase</keyword>
<dbReference type="InterPro" id="IPR003833">
    <property type="entry name" value="CT_C_D"/>
</dbReference>
<keyword evidence="6" id="KW-1185">Reference proteome</keyword>
<feature type="domain" description="Carboxyltransferase" evidence="4">
    <location>
        <begin position="6"/>
        <end position="218"/>
    </location>
</feature>
<evidence type="ECO:0000313" key="6">
    <source>
        <dbReference type="Proteomes" id="UP000559117"/>
    </source>
</evidence>
<accession>A0A840UVW4</accession>
<dbReference type="InterPro" id="IPR010016">
    <property type="entry name" value="PxpB"/>
</dbReference>
<dbReference type="PANTHER" id="PTHR34698">
    <property type="entry name" value="5-OXOPROLINASE SUBUNIT B"/>
    <property type="match status" value="1"/>
</dbReference>
<comment type="caution">
    <text evidence="5">The sequence shown here is derived from an EMBL/GenBank/DDBJ whole genome shotgun (WGS) entry which is preliminary data.</text>
</comment>
<dbReference type="AlphaFoldDB" id="A0A840UVW4"/>
<dbReference type="Gene3D" id="3.30.1360.40">
    <property type="match status" value="1"/>
</dbReference>
<dbReference type="PANTHER" id="PTHR34698:SF2">
    <property type="entry name" value="5-OXOPROLINASE SUBUNIT B"/>
    <property type="match status" value="1"/>
</dbReference>
<dbReference type="Proteomes" id="UP000559117">
    <property type="component" value="Unassembled WGS sequence"/>
</dbReference>
<evidence type="ECO:0000256" key="1">
    <source>
        <dbReference type="ARBA" id="ARBA00022741"/>
    </source>
</evidence>
<name>A0A840UVW4_9FIRM</name>
<dbReference type="Pfam" id="PF02682">
    <property type="entry name" value="CT_C_D"/>
    <property type="match status" value="1"/>
</dbReference>
<gene>
    <name evidence="5" type="ORF">HNR32_002129</name>
</gene>
<dbReference type="SMART" id="SM00796">
    <property type="entry name" value="AHS1"/>
    <property type="match status" value="1"/>
</dbReference>